<dbReference type="SMART" id="SM00829">
    <property type="entry name" value="PKS_ER"/>
    <property type="match status" value="1"/>
</dbReference>
<dbReference type="PROSITE" id="PS52004">
    <property type="entry name" value="KS3_2"/>
    <property type="match status" value="1"/>
</dbReference>
<dbReference type="InterPro" id="IPR015421">
    <property type="entry name" value="PyrdxlP-dep_Trfase_major"/>
</dbReference>
<dbReference type="PANTHER" id="PTHR43775">
    <property type="entry name" value="FATTY ACID SYNTHASE"/>
    <property type="match status" value="1"/>
</dbReference>
<dbReference type="InterPro" id="IPR049900">
    <property type="entry name" value="PKS_mFAS_DH"/>
</dbReference>
<dbReference type="InterPro" id="IPR020843">
    <property type="entry name" value="ER"/>
</dbReference>
<dbReference type="InterPro" id="IPR013149">
    <property type="entry name" value="ADH-like_C"/>
</dbReference>
<keyword evidence="6" id="KW-0012">Acyltransferase</keyword>
<evidence type="ECO:0000256" key="3">
    <source>
        <dbReference type="ARBA" id="ARBA00022679"/>
    </source>
</evidence>
<feature type="domain" description="PKS/mFAS DH" evidence="10">
    <location>
        <begin position="895"/>
        <end position="1184"/>
    </location>
</feature>
<dbReference type="Gene3D" id="3.90.1150.10">
    <property type="entry name" value="Aspartate Aminotransferase, domain 1"/>
    <property type="match status" value="1"/>
</dbReference>
<dbReference type="GO" id="GO:0044550">
    <property type="term" value="P:secondary metabolite biosynthetic process"/>
    <property type="evidence" value="ECO:0007669"/>
    <property type="project" value="TreeGrafter"/>
</dbReference>
<feature type="active site" description="Proton donor; for dehydratase activity" evidence="7">
    <location>
        <position position="1103"/>
    </location>
</feature>
<protein>
    <submittedName>
        <fullName evidence="11">Putative polyketide synthase</fullName>
    </submittedName>
</protein>
<evidence type="ECO:0000313" key="12">
    <source>
        <dbReference type="Proteomes" id="UP000008312"/>
    </source>
</evidence>
<evidence type="ECO:0000259" key="9">
    <source>
        <dbReference type="PROSITE" id="PS52004"/>
    </source>
</evidence>
<feature type="domain" description="Carrier" evidence="8">
    <location>
        <begin position="2019"/>
        <end position="2096"/>
    </location>
</feature>
<dbReference type="InterPro" id="IPR057326">
    <property type="entry name" value="KR_dom"/>
</dbReference>
<dbReference type="CDD" id="cd05195">
    <property type="entry name" value="enoyl_red"/>
    <property type="match status" value="1"/>
</dbReference>
<evidence type="ECO:0000256" key="2">
    <source>
        <dbReference type="ARBA" id="ARBA00022553"/>
    </source>
</evidence>
<dbReference type="Gene3D" id="3.10.129.110">
    <property type="entry name" value="Polyketide synthase dehydratase"/>
    <property type="match status" value="1"/>
</dbReference>
<dbReference type="SUPFAM" id="SSF53901">
    <property type="entry name" value="Thiolase-like"/>
    <property type="match status" value="1"/>
</dbReference>
<dbReference type="InterPro" id="IPR004839">
    <property type="entry name" value="Aminotransferase_I/II_large"/>
</dbReference>
<dbReference type="InterPro" id="IPR013154">
    <property type="entry name" value="ADH-like_N"/>
</dbReference>
<dbReference type="Pfam" id="PF21089">
    <property type="entry name" value="PKS_DH_N"/>
    <property type="match status" value="1"/>
</dbReference>
<evidence type="ECO:0000256" key="4">
    <source>
        <dbReference type="ARBA" id="ARBA00022857"/>
    </source>
</evidence>
<dbReference type="Gene3D" id="3.40.47.10">
    <property type="match status" value="1"/>
</dbReference>
<dbReference type="GO" id="GO:0016491">
    <property type="term" value="F:oxidoreductase activity"/>
    <property type="evidence" value="ECO:0007669"/>
    <property type="project" value="InterPro"/>
</dbReference>
<dbReference type="GeneID" id="24921988"/>
<dbReference type="InterPro" id="IPR014030">
    <property type="entry name" value="Ketoacyl_synth_N"/>
</dbReference>
<dbReference type="InterPro" id="IPR020807">
    <property type="entry name" value="PKS_DH"/>
</dbReference>
<dbReference type="InterPro" id="IPR042104">
    <property type="entry name" value="PKS_dehydratase_sf"/>
</dbReference>
<dbReference type="GO" id="GO:0004312">
    <property type="term" value="F:fatty acid synthase activity"/>
    <property type="evidence" value="ECO:0007669"/>
    <property type="project" value="TreeGrafter"/>
</dbReference>
<dbReference type="Pfam" id="PF00155">
    <property type="entry name" value="Aminotran_1_2"/>
    <property type="match status" value="1"/>
</dbReference>
<dbReference type="Gene3D" id="3.90.180.10">
    <property type="entry name" value="Medium-chain alcohol dehydrogenases, catalytic domain"/>
    <property type="match status" value="1"/>
</dbReference>
<dbReference type="InterPro" id="IPR032821">
    <property type="entry name" value="PKS_assoc"/>
</dbReference>
<dbReference type="Pfam" id="PF23297">
    <property type="entry name" value="ACP_SdgA_C"/>
    <property type="match status" value="1"/>
</dbReference>
<proteinExistence type="predicted"/>
<dbReference type="Pfam" id="PF14765">
    <property type="entry name" value="PS-DH"/>
    <property type="match status" value="1"/>
</dbReference>
<feature type="active site" description="Proton acceptor; for dehydratase activity" evidence="7">
    <location>
        <position position="924"/>
    </location>
</feature>
<dbReference type="SMART" id="SM00827">
    <property type="entry name" value="PKS_AT"/>
    <property type="match status" value="1"/>
</dbReference>
<dbReference type="InterPro" id="IPR020841">
    <property type="entry name" value="PKS_Beta-ketoAc_synthase_dom"/>
</dbReference>
<dbReference type="InterPro" id="IPR020806">
    <property type="entry name" value="PKS_PP-bd"/>
</dbReference>
<dbReference type="Pfam" id="PF00698">
    <property type="entry name" value="Acyl_transf_1"/>
    <property type="match status" value="1"/>
</dbReference>
<evidence type="ECO:0000256" key="6">
    <source>
        <dbReference type="ARBA" id="ARBA00023315"/>
    </source>
</evidence>
<dbReference type="Gene3D" id="3.40.366.10">
    <property type="entry name" value="Malonyl-Coenzyme A Acyl Carrier Protein, domain 2"/>
    <property type="match status" value="1"/>
</dbReference>
<dbReference type="CDD" id="cd06454">
    <property type="entry name" value="KBL_like"/>
    <property type="match status" value="1"/>
</dbReference>
<gene>
    <name evidence="11" type="ORF">GSBLH_T00005003001</name>
</gene>
<dbReference type="GO" id="GO:0030170">
    <property type="term" value="F:pyridoxal phosphate binding"/>
    <property type="evidence" value="ECO:0007669"/>
    <property type="project" value="InterPro"/>
</dbReference>
<feature type="domain" description="Ketosynthase family 3 (KS3)" evidence="9">
    <location>
        <begin position="5"/>
        <end position="427"/>
    </location>
</feature>
<dbReference type="InterPro" id="IPR001227">
    <property type="entry name" value="Ac_transferase_dom_sf"/>
</dbReference>
<dbReference type="InterPro" id="IPR016039">
    <property type="entry name" value="Thiolase-like"/>
</dbReference>
<keyword evidence="4" id="KW-0521">NADP</keyword>
<dbReference type="SMART" id="SM00825">
    <property type="entry name" value="PKS_KS"/>
    <property type="match status" value="1"/>
</dbReference>
<dbReference type="InterPro" id="IPR015424">
    <property type="entry name" value="PyrdxlP-dep_Trfase"/>
</dbReference>
<dbReference type="Pfam" id="PF00107">
    <property type="entry name" value="ADH_zinc_N"/>
    <property type="match status" value="1"/>
</dbReference>
<feature type="region of interest" description="C-terminal hotdog fold" evidence="7">
    <location>
        <begin position="1041"/>
        <end position="1184"/>
    </location>
</feature>
<dbReference type="Pfam" id="PF08659">
    <property type="entry name" value="KR"/>
    <property type="match status" value="1"/>
</dbReference>
<dbReference type="InterPro" id="IPR016035">
    <property type="entry name" value="Acyl_Trfase/lysoPLipase"/>
</dbReference>
<dbReference type="SUPFAM" id="SSF50129">
    <property type="entry name" value="GroES-like"/>
    <property type="match status" value="1"/>
</dbReference>
<keyword evidence="2" id="KW-0597">Phosphoprotein</keyword>
<dbReference type="Pfam" id="PF08240">
    <property type="entry name" value="ADH_N"/>
    <property type="match status" value="1"/>
</dbReference>
<dbReference type="InterPro" id="IPR036291">
    <property type="entry name" value="NAD(P)-bd_dom_sf"/>
</dbReference>
<dbReference type="SUPFAM" id="SSF47336">
    <property type="entry name" value="ACP-like"/>
    <property type="match status" value="1"/>
</dbReference>
<dbReference type="Pfam" id="PF02801">
    <property type="entry name" value="Ketoacyl-synt_C"/>
    <property type="match status" value="1"/>
</dbReference>
<dbReference type="Gene3D" id="1.10.1200.10">
    <property type="entry name" value="ACP-like"/>
    <property type="match status" value="1"/>
</dbReference>
<accession>D8MBF9</accession>
<dbReference type="SUPFAM" id="SSF55048">
    <property type="entry name" value="Probable ACP-binding domain of malonyl-CoA ACP transacylase"/>
    <property type="match status" value="1"/>
</dbReference>
<evidence type="ECO:0000256" key="7">
    <source>
        <dbReference type="PROSITE-ProRule" id="PRU01363"/>
    </source>
</evidence>
<dbReference type="RefSeq" id="XP_012899446.1">
    <property type="nucleotide sequence ID" value="XM_013043992.1"/>
</dbReference>
<dbReference type="Proteomes" id="UP000008312">
    <property type="component" value="Unassembled WGS sequence"/>
</dbReference>
<dbReference type="PROSITE" id="PS52019">
    <property type="entry name" value="PKS_MFAS_DH"/>
    <property type="match status" value="1"/>
</dbReference>
<dbReference type="SMART" id="SM00826">
    <property type="entry name" value="PKS_DH"/>
    <property type="match status" value="1"/>
</dbReference>
<dbReference type="CDD" id="cd00833">
    <property type="entry name" value="PKS"/>
    <property type="match status" value="1"/>
</dbReference>
<dbReference type="InterPro" id="IPR011032">
    <property type="entry name" value="GroES-like_sf"/>
</dbReference>
<dbReference type="Gene3D" id="3.40.640.10">
    <property type="entry name" value="Type I PLP-dependent aspartate aminotransferase-like (Major domain)"/>
    <property type="match status" value="1"/>
</dbReference>
<name>D8MBF9_BLAHO</name>
<reference evidence="11" key="1">
    <citation type="submission" date="2010-02" db="EMBL/GenBank/DDBJ databases">
        <title>Sequencing and annotation of the Blastocystis hominis genome.</title>
        <authorList>
            <person name="Wincker P."/>
        </authorList>
    </citation>
    <scope>NUCLEOTIDE SEQUENCE</scope>
    <source>
        <strain evidence="11">Singapore isolate B</strain>
    </source>
</reference>
<keyword evidence="5" id="KW-0511">Multifunctional enzyme</keyword>
<dbReference type="InterPro" id="IPR014031">
    <property type="entry name" value="Ketoacyl_synth_C"/>
</dbReference>
<dbReference type="OrthoDB" id="3168162at2759"/>
<dbReference type="GO" id="GO:0031177">
    <property type="term" value="F:phosphopantetheine binding"/>
    <property type="evidence" value="ECO:0007669"/>
    <property type="project" value="InterPro"/>
</dbReference>
<dbReference type="SMART" id="SM00822">
    <property type="entry name" value="PKS_KR"/>
    <property type="match status" value="1"/>
</dbReference>
<dbReference type="InterPro" id="IPR009081">
    <property type="entry name" value="PP-bd_ACP"/>
</dbReference>
<dbReference type="PROSITE" id="PS50075">
    <property type="entry name" value="CARRIER"/>
    <property type="match status" value="1"/>
</dbReference>
<dbReference type="InterPro" id="IPR014043">
    <property type="entry name" value="Acyl_transferase_dom"/>
</dbReference>
<evidence type="ECO:0000256" key="1">
    <source>
        <dbReference type="ARBA" id="ARBA00022450"/>
    </source>
</evidence>
<feature type="region of interest" description="N-terminal hotdog fold" evidence="7">
    <location>
        <begin position="895"/>
        <end position="1024"/>
    </location>
</feature>
<keyword evidence="3" id="KW-0808">Transferase</keyword>
<dbReference type="InterPro" id="IPR013968">
    <property type="entry name" value="PKS_KR"/>
</dbReference>
<sequence>MTLDNDPVAIVGMGMRVPEADDIETFWKLLEEKRDMTRDIPKERFNPEFWCSTHKIKGSSISHRGGFIDNIRDFDAPFFNLSANEARELDPQIRLLLETAWFALEDAGCSLDNTCGVGGVFIGHMTHDYMEVLSGSRYLINSHCMQGNAETMASNRLSYFFNLTGPSITYNTACSSSLVAIHGAVRAIQEGECRWALAGGANALLDPRYFVGFTDWGTMSPDGHCFSFDSRGNGYVRSEGAGIVVLKKLSDAMASGDRVYAVIRGCGVNHDGAKAAITNPRAFTQQLLLEKVCKESDTDPNSITYVEAHGTGTVAGDKTEASAISAALCKKKRPHRLLIGSLKSNFGHMEGAAGVASLIKGALCVYKGEIPATIKVQEPNTNIHWDDWQLQLPLDAQKFPEKSEFPRRVVVSSFGIGGTNACFILEQPPACCVLSPIPKLPEDDRCIYTLLWSGKTEASLRSIASQLAEQWTRNPTPESHQTLCNTLMYHRTLLAERAGIAGTADTIASELQKYATGDATSAVHHSSALDHSSRPVAFVFCGQGSQWMTMGSDCMSSFPVYASVMKQCDAIVRKLGGWSLLDKINSKEVNTTRISQPATTAVQIALVEQLKVWGVVPTAVTGHSSGEIAAAYVAGAVTLEEAMKLAYYRGSTISDLSGDKGGMAAVGLTAEALAPYLTKYEHLVIACYNSPTALTVSGDIAEIDQLCSELKADGHFARKLVVTHAFHSPHMMAAMPKYREAIRSIEGKPLSCHFFSSLKGCEIVDGSKLNADYFVNNLTHPVLFPDALKALSVVSPHTVIVEVGPHPTLQRPILQCLNGIEGMKSLLQGCAQDLTVTSASIMKSTIPSSDSLSASLLHTSLLPWRSDIPHYPFERKTLWVDSEHSFRFRYPRVDHPILGIPQIAPQPTWEIDLQMEEMEWLHDHMISGSCLAPGALYLDTALAAGCVVYGTKTCSLTDCCFMQAFVLPEKGHVQIRTTMDPETGEVLIYHRDEPEDVTRSFTEDESRRWTCHFRCFAHPETDSLLRTQAREVAEVTKHDCTSSLSVDSLYHHMFVQGLQFGPEFKTLQKVQVGQDQGVCTVRPDVLGSKGTGKKYKIHPVLLDTIFQSLISLLSDEIGGCIPIAIRFLNFYGMRDDGKGEEEAEKEEEIQVFVKKSNIKGISNYVCLVACQGVQVTPLSHPVEKQLIHDMKYCEVSLSKGTESKQVSCFDSSMFCCDSYPVITREYLQQIQESPDKKQEWTNQIWIWTIDLKSDSMIDEYEHTIYPFARSLLQCCQKEVSLPPLLIITHGACLDTQHPENTSLVGFARALHTEAPSLNLWLVDLPSPAVWDEATQLLFSLQTYEGYHELILRNNTWYEPQVSTTTIQTPHYHEPDNDCWSLIQSQEGSLDSFNRTELQTRPMTDEDVTVRVHYVGLNYKDVMIAVGLLKEDAFAGGRSGVQIGLEASGVVEAVGKNVTEFKVGDEVLCLLDHGLATRTVTEACFTAHKPANVSMKEAASLFVAYTTAYATVVSLGKVKPGMKVLIHGAAGGVGSAAIQFAHTAGATVIATCSNKKKEEYVRSLGADYVLNSRSCTFATEIMEITNHTGVDLVLNCLSGRFMQESLRLLAPFGTFIEIGKTDAIARHRINIHNLLNNGTYIFFDMDRYFAKRDICVGWIKSMIKAVSNGDIHPPPNEVFTLKNIGQAIRKLSAAKHLGKILLQLREDDGTLISSCHQIPFKPSQLFRSEGSYVIVGGTGGLGLNIAKWMTEHGARHILLLSRSGTIHSEDQLQFNSMKNRCGDICVEKCNACNEKELTRCLDTWLATRPPLVGMIHSAMVLRDGLMSSLTDEDIKTSLSSKISVGWNLHNYSVSHNCSLDLFIVFSSISAIIGNLGQSNYCIGNTALEGLISHRRAQGLCGTVLNLGGVYDAGAVARDGSILNASLHAQMISKKDVLKAVEVVAQTQSHLTVQTHAVHGQETITTSNVESPQQLVVFPFDTSMNQMGDLPIVRTLKWSYAASSVKTDAMLHHIIQLSPEERQEAIISSLKQDLSTILGADPTTLKLDQSLASLGIDSILAVELKNRLDMQWIMNLPVFELTSGKNIGDLVTTIINHVEKQNTLDVLSSHSQVQVQEQTLFSQSELVKLIQRKEDVTGYSGVGDSLESDVLNLIKKMKIHTQVKTDFAEKFDWLTTREALETKIYLNQLPWNPYFFTQDKKTATISAIDGFPECINYTTYDYLGLCGSKAVKEASQKAIEKYGTSVSASRLAGGQIPLHQQLEQKIASFLGVESCIVMLGGHTCNVNTLKCLMNKRDLILYDELAHNSIIEGAVYSGADRMAFRHNDVEDLQRILCDHRGSYEKVLICIEGVYSMDGDIPDLPAIIKVKQRFNCILYVDEAHSIGVLGATGRGIGEHFGIDMTQVDLWMGSLGKAFASAGGYVAGSAVAIEILRYRAPGFVYSIGMPPPNAASALAAIDTLKNEPWRISKLHQRTDLFKRLCNENKIDIYDSMKSQSAVIPVKCGSTERCIEMMRRLREKGVLVSAGMYPAVESGNARLRFFISADHEETEIEKTVKAVKETLCETVSM</sequence>
<dbReference type="OMA" id="KDVQHYT"/>
<dbReference type="InterPro" id="IPR015422">
    <property type="entry name" value="PyrdxlP-dep_Trfase_small"/>
</dbReference>
<dbReference type="InterPro" id="IPR050091">
    <property type="entry name" value="PKS_NRPS_Biosynth_Enz"/>
</dbReference>
<keyword evidence="12" id="KW-1185">Reference proteome</keyword>
<dbReference type="InterPro" id="IPR036736">
    <property type="entry name" value="ACP-like_sf"/>
</dbReference>
<keyword evidence="1" id="KW-0596">Phosphopantetheine</keyword>
<dbReference type="Gene3D" id="3.40.50.720">
    <property type="entry name" value="NAD(P)-binding Rossmann-like Domain"/>
    <property type="match status" value="3"/>
</dbReference>
<evidence type="ECO:0000259" key="8">
    <source>
        <dbReference type="PROSITE" id="PS50075"/>
    </source>
</evidence>
<dbReference type="SUPFAM" id="SSF51735">
    <property type="entry name" value="NAD(P)-binding Rossmann-fold domains"/>
    <property type="match status" value="3"/>
</dbReference>
<dbReference type="InParanoid" id="D8MBF9"/>
<dbReference type="SUPFAM" id="SSF52151">
    <property type="entry name" value="FabD/lysophospholipase-like"/>
    <property type="match status" value="1"/>
</dbReference>
<dbReference type="InterPro" id="IPR016036">
    <property type="entry name" value="Malonyl_transacylase_ACP-bd"/>
</dbReference>
<organism evidence="11">
    <name type="scientific">Blastocystis hominis</name>
    <dbReference type="NCBI Taxonomy" id="12968"/>
    <lineage>
        <taxon>Eukaryota</taxon>
        <taxon>Sar</taxon>
        <taxon>Stramenopiles</taxon>
        <taxon>Bigyra</taxon>
        <taxon>Opalozoa</taxon>
        <taxon>Opalinata</taxon>
        <taxon>Blastocystidae</taxon>
        <taxon>Blastocystis</taxon>
    </lineage>
</organism>
<dbReference type="InterPro" id="IPR049551">
    <property type="entry name" value="PKS_DH_C"/>
</dbReference>
<evidence type="ECO:0000313" key="11">
    <source>
        <dbReference type="EMBL" id="CBK25398.2"/>
    </source>
</evidence>
<dbReference type="Pfam" id="PF16197">
    <property type="entry name" value="KAsynt_C_assoc"/>
    <property type="match status" value="1"/>
</dbReference>
<dbReference type="SUPFAM" id="SSF53383">
    <property type="entry name" value="PLP-dependent transferases"/>
    <property type="match status" value="1"/>
</dbReference>
<dbReference type="Pfam" id="PF00109">
    <property type="entry name" value="ketoacyl-synt"/>
    <property type="match status" value="1"/>
</dbReference>
<dbReference type="SMART" id="SM00823">
    <property type="entry name" value="PKS_PP"/>
    <property type="match status" value="1"/>
</dbReference>
<dbReference type="EMBL" id="FN668691">
    <property type="protein sequence ID" value="CBK25398.2"/>
    <property type="molecule type" value="Genomic_DNA"/>
</dbReference>
<evidence type="ECO:0000256" key="5">
    <source>
        <dbReference type="ARBA" id="ARBA00023268"/>
    </source>
</evidence>
<dbReference type="Gene3D" id="3.30.70.3290">
    <property type="match status" value="1"/>
</dbReference>
<dbReference type="PANTHER" id="PTHR43775:SF37">
    <property type="entry name" value="SI:DKEY-61P9.11"/>
    <property type="match status" value="1"/>
</dbReference>
<dbReference type="InterPro" id="IPR049552">
    <property type="entry name" value="PKS_DH_N"/>
</dbReference>
<dbReference type="GO" id="GO:0006633">
    <property type="term" value="P:fatty acid biosynthetic process"/>
    <property type="evidence" value="ECO:0007669"/>
    <property type="project" value="TreeGrafter"/>
</dbReference>
<evidence type="ECO:0000259" key="10">
    <source>
        <dbReference type="PROSITE" id="PS52019"/>
    </source>
</evidence>